<protein>
    <submittedName>
        <fullName evidence="1">Metallo-beta lactamase</fullName>
    </submittedName>
</protein>
<proteinExistence type="predicted"/>
<evidence type="ECO:0000313" key="1">
    <source>
        <dbReference type="EMBL" id="BAV33300.1"/>
    </source>
</evidence>
<reference evidence="1 2" key="1">
    <citation type="submission" date="2015-05" db="EMBL/GenBank/DDBJ databases">
        <title>Complete genome sequence of a sulfur-oxidizing gammaproteobacterium strain HA5.</title>
        <authorList>
            <person name="Miura A."/>
            <person name="Kojima H."/>
            <person name="Fukui M."/>
        </authorList>
    </citation>
    <scope>NUCLEOTIDE SEQUENCE [LARGE SCALE GENOMIC DNA]</scope>
    <source>
        <strain evidence="1 2">HA5</strain>
    </source>
</reference>
<dbReference type="SUPFAM" id="SSF56281">
    <property type="entry name" value="Metallo-hydrolase/oxidoreductase"/>
    <property type="match status" value="1"/>
</dbReference>
<evidence type="ECO:0000313" key="2">
    <source>
        <dbReference type="Proteomes" id="UP000243180"/>
    </source>
</evidence>
<dbReference type="InParanoid" id="A0A1B4XES6"/>
<keyword evidence="2" id="KW-1185">Reference proteome</keyword>
<accession>A0A1B4XES6</accession>
<organism evidence="1 2">
    <name type="scientific">Sulfuricaulis limicola</name>
    <dbReference type="NCBI Taxonomy" id="1620215"/>
    <lineage>
        <taxon>Bacteria</taxon>
        <taxon>Pseudomonadati</taxon>
        <taxon>Pseudomonadota</taxon>
        <taxon>Gammaproteobacteria</taxon>
        <taxon>Acidiferrobacterales</taxon>
        <taxon>Acidiferrobacteraceae</taxon>
        <taxon>Sulfuricaulis</taxon>
    </lineage>
</organism>
<sequence length="135" mass="15148">MLDEFIHEPRTAYFSMEIALSLAILTGFWKTLSYGLRLTLHAVSTLVTYRELLSPFGKNHMYLHDSTDPQQRLAEIINRTVKRGGAVIVPAFAVGRAQALMYLIHLLKESNAIPDIPVLLNSPMAVNATRARRPC</sequence>
<dbReference type="Gene3D" id="3.40.50.10890">
    <property type="match status" value="1"/>
</dbReference>
<dbReference type="InterPro" id="IPR036866">
    <property type="entry name" value="RibonucZ/Hydroxyglut_hydro"/>
</dbReference>
<dbReference type="AlphaFoldDB" id="A0A1B4XES6"/>
<name>A0A1B4XES6_9GAMM</name>
<dbReference type="KEGG" id="slim:SCL_0984"/>
<dbReference type="EMBL" id="AP014879">
    <property type="protein sequence ID" value="BAV33300.1"/>
    <property type="molecule type" value="Genomic_DNA"/>
</dbReference>
<gene>
    <name evidence="1" type="ORF">SCL_0984</name>
</gene>
<dbReference type="Proteomes" id="UP000243180">
    <property type="component" value="Chromosome"/>
</dbReference>